<dbReference type="Proteomes" id="UP000509742">
    <property type="component" value="Chromosome"/>
</dbReference>
<proteinExistence type="inferred from homology"/>
<dbReference type="HAMAP" id="MF_00262">
    <property type="entry name" value="MinE"/>
    <property type="match status" value="1"/>
</dbReference>
<reference evidence="5 8" key="2">
    <citation type="submission" date="2020-04" db="EMBL/GenBank/DDBJ databases">
        <title>Genomic analysis of gastric non-Helicobacter pylori Helicobacters isolated in Japan.</title>
        <authorList>
            <person name="Suzuki M."/>
            <person name="Rimbara E."/>
        </authorList>
    </citation>
    <scope>NUCLEOTIDE SEQUENCE [LARGE SCALE GENOMIC DNA]</scope>
    <source>
        <strain evidence="5 8">NHP19-0020</strain>
    </source>
</reference>
<dbReference type="AlphaFoldDB" id="A0A6J4CVM0"/>
<keyword evidence="8" id="KW-1185">Reference proteome</keyword>
<dbReference type="NCBIfam" id="TIGR01215">
    <property type="entry name" value="minE"/>
    <property type="match status" value="1"/>
</dbReference>
<dbReference type="InterPro" id="IPR005527">
    <property type="entry name" value="MinE"/>
</dbReference>
<dbReference type="Gene3D" id="3.30.1070.10">
    <property type="entry name" value="Cell division topological specificity factor MinE"/>
    <property type="match status" value="1"/>
</dbReference>
<dbReference type="InterPro" id="IPR036707">
    <property type="entry name" value="MinE_sf"/>
</dbReference>
<evidence type="ECO:0000313" key="5">
    <source>
        <dbReference type="EMBL" id="BCD45303.1"/>
    </source>
</evidence>
<keyword evidence="4 6" id="KW-0132">Cell division</keyword>
<dbReference type="Proteomes" id="UP000317935">
    <property type="component" value="Chromosome"/>
</dbReference>
<name>A0A6J4CVM0_9HELI</name>
<dbReference type="EMBL" id="AP023036">
    <property type="protein sequence ID" value="BCD45303.1"/>
    <property type="molecule type" value="Genomic_DNA"/>
</dbReference>
<evidence type="ECO:0000256" key="2">
    <source>
        <dbReference type="ARBA" id="ARBA00020112"/>
    </source>
</evidence>
<evidence type="ECO:0000313" key="7">
    <source>
        <dbReference type="Proteomes" id="UP000317935"/>
    </source>
</evidence>
<comment type="similarity">
    <text evidence="1 4">Belongs to the MinE family.</text>
</comment>
<keyword evidence="4" id="KW-0131">Cell cycle</keyword>
<evidence type="ECO:0000256" key="3">
    <source>
        <dbReference type="ARBA" id="ARBA00025265"/>
    </source>
</evidence>
<dbReference type="Pfam" id="PF03776">
    <property type="entry name" value="MinE"/>
    <property type="match status" value="1"/>
</dbReference>
<reference evidence="6 7" key="1">
    <citation type="submission" date="2019-06" db="EMBL/GenBank/DDBJ databases">
        <title>Complete genome sequence of Helicobacter suis SNTW101c.</title>
        <authorList>
            <person name="Rimbara E."/>
            <person name="Suzuki M."/>
            <person name="Matsui H."/>
            <person name="Nakamura M."/>
            <person name="Mori S."/>
            <person name="Shibayama K."/>
        </authorList>
    </citation>
    <scope>NUCLEOTIDE SEQUENCE [LARGE SCALE GENOMIC DNA]</scope>
    <source>
        <strain evidence="6 7">SNTW101c</strain>
    </source>
</reference>
<dbReference type="NCBIfam" id="NF001422">
    <property type="entry name" value="PRK00296.1"/>
    <property type="match status" value="1"/>
</dbReference>
<dbReference type="EMBL" id="AP019774">
    <property type="protein sequence ID" value="BCD69528.1"/>
    <property type="molecule type" value="Genomic_DNA"/>
</dbReference>
<evidence type="ECO:0000313" key="6">
    <source>
        <dbReference type="EMBL" id="BCD69528.1"/>
    </source>
</evidence>
<dbReference type="GO" id="GO:0051301">
    <property type="term" value="P:cell division"/>
    <property type="evidence" value="ECO:0007669"/>
    <property type="project" value="UniProtKB-KW"/>
</dbReference>
<dbReference type="OrthoDB" id="9802655at2"/>
<evidence type="ECO:0000313" key="8">
    <source>
        <dbReference type="Proteomes" id="UP000509742"/>
    </source>
</evidence>
<organism evidence="6 7">
    <name type="scientific">Helicobacter suis</name>
    <dbReference type="NCBI Taxonomy" id="104628"/>
    <lineage>
        <taxon>Bacteria</taxon>
        <taxon>Pseudomonadati</taxon>
        <taxon>Campylobacterota</taxon>
        <taxon>Epsilonproteobacteria</taxon>
        <taxon>Campylobacterales</taxon>
        <taxon>Helicobacteraceae</taxon>
        <taxon>Helicobacter</taxon>
    </lineage>
</organism>
<sequence>MNLLARFSKSSSSASVAKDRLRLVLACDRSMRLPYIEDMKKEILAVVQKYTQTSKIDVRANSNHDIDTLEVEIVLERDKAQTCPY</sequence>
<dbReference type="RefSeq" id="WP_034376430.1">
    <property type="nucleotide sequence ID" value="NZ_AP019774.1"/>
</dbReference>
<accession>A0A6J4CVM0</accession>
<gene>
    <name evidence="4 6" type="primary">minE</name>
    <name evidence="5" type="ORF">NHP190020_03420</name>
    <name evidence="6" type="ORF">SNTW_01730</name>
</gene>
<protein>
    <recommendedName>
        <fullName evidence="2 4">Cell division topological specificity factor</fullName>
    </recommendedName>
</protein>
<dbReference type="SUPFAM" id="SSF55229">
    <property type="entry name" value="Cell division protein MinE topological specificity domain"/>
    <property type="match status" value="1"/>
</dbReference>
<evidence type="ECO:0000256" key="4">
    <source>
        <dbReference type="HAMAP-Rule" id="MF_00262"/>
    </source>
</evidence>
<evidence type="ECO:0000256" key="1">
    <source>
        <dbReference type="ARBA" id="ARBA00008168"/>
    </source>
</evidence>
<comment type="function">
    <text evidence="3 4">Prevents the cell division inhibition by proteins MinC and MinD at internal division sites while permitting inhibition at polar sites. This ensures cell division at the proper site by restricting the formation of a division septum at the midpoint of the long axis of the cell.</text>
</comment>
<dbReference type="GO" id="GO:0032955">
    <property type="term" value="P:regulation of division septum assembly"/>
    <property type="evidence" value="ECO:0007669"/>
    <property type="project" value="InterPro"/>
</dbReference>
<dbReference type="GeneID" id="56928028"/>